<dbReference type="InterPro" id="IPR000651">
    <property type="entry name" value="Ras-like_Gua-exchang_fac_N"/>
</dbReference>
<feature type="region of interest" description="Disordered" evidence="3">
    <location>
        <begin position="949"/>
        <end position="996"/>
    </location>
</feature>
<dbReference type="CDD" id="cd06224">
    <property type="entry name" value="REM"/>
    <property type="match status" value="1"/>
</dbReference>
<comment type="caution">
    <text evidence="6">The sequence shown here is derived from an EMBL/GenBank/DDBJ whole genome shotgun (WGS) entry which is preliminary data.</text>
</comment>
<evidence type="ECO:0000256" key="2">
    <source>
        <dbReference type="PROSITE-ProRule" id="PRU00168"/>
    </source>
</evidence>
<feature type="region of interest" description="Disordered" evidence="3">
    <location>
        <begin position="873"/>
        <end position="937"/>
    </location>
</feature>
<feature type="region of interest" description="Disordered" evidence="3">
    <location>
        <begin position="1415"/>
        <end position="1446"/>
    </location>
</feature>
<dbReference type="InterPro" id="IPR008937">
    <property type="entry name" value="Ras-like_GEF"/>
</dbReference>
<feature type="compositionally biased region" description="Low complexity" evidence="3">
    <location>
        <begin position="1041"/>
        <end position="1059"/>
    </location>
</feature>
<dbReference type="PROSITE" id="PS50009">
    <property type="entry name" value="RASGEF_CAT"/>
    <property type="match status" value="1"/>
</dbReference>
<feature type="compositionally biased region" description="Polar residues" evidence="3">
    <location>
        <begin position="1431"/>
        <end position="1443"/>
    </location>
</feature>
<feature type="compositionally biased region" description="Low complexity" evidence="3">
    <location>
        <begin position="964"/>
        <end position="975"/>
    </location>
</feature>
<feature type="compositionally biased region" description="Basic and acidic residues" evidence="3">
    <location>
        <begin position="1065"/>
        <end position="1082"/>
    </location>
</feature>
<evidence type="ECO:0000259" key="5">
    <source>
        <dbReference type="PROSITE" id="PS50212"/>
    </source>
</evidence>
<keyword evidence="7" id="KW-1185">Reference proteome</keyword>
<feature type="compositionally biased region" description="Basic and acidic residues" evidence="3">
    <location>
        <begin position="46"/>
        <end position="65"/>
    </location>
</feature>
<reference evidence="6" key="1">
    <citation type="submission" date="2022-11" db="EMBL/GenBank/DDBJ databases">
        <title>Chromosomal genome sequence assembly and mating type (MAT) locus characterization of the leprose asexual lichenized fungus Lepraria neglecta (Nyl.) Erichsen.</title>
        <authorList>
            <person name="Allen J.L."/>
            <person name="Pfeffer B."/>
        </authorList>
    </citation>
    <scope>NUCLEOTIDE SEQUENCE</scope>
    <source>
        <strain evidence="6">Allen 5258</strain>
    </source>
</reference>
<feature type="region of interest" description="Disordered" evidence="3">
    <location>
        <begin position="127"/>
        <end position="195"/>
    </location>
</feature>
<dbReference type="Gene3D" id="1.10.840.10">
    <property type="entry name" value="Ras guanine-nucleotide exchange factors catalytic domain"/>
    <property type="match status" value="1"/>
</dbReference>
<evidence type="ECO:0000259" key="4">
    <source>
        <dbReference type="PROSITE" id="PS50009"/>
    </source>
</evidence>
<feature type="compositionally biased region" description="Polar residues" evidence="3">
    <location>
        <begin position="1265"/>
        <end position="1284"/>
    </location>
</feature>
<dbReference type="GO" id="GO:0005085">
    <property type="term" value="F:guanyl-nucleotide exchange factor activity"/>
    <property type="evidence" value="ECO:0007669"/>
    <property type="project" value="UniProtKB-KW"/>
</dbReference>
<dbReference type="SUPFAM" id="SSF48366">
    <property type="entry name" value="Ras GEF"/>
    <property type="match status" value="1"/>
</dbReference>
<sequence length="1726" mass="189345">MAPAATIQSTGIGGRPPSPVKRGWTEHRSEIPSILVGRGQENTSTARHELEQGMDSRRKSPERPLIRSRQNSLKRVKNSTDILRQRSLKKESKEGGAEANGSTREGRQFTVANVGNNGKIYLRPTMRASQQPQMLPSAYPLATPPKLHEYDADGENGNGTKRWSDTQASKTSTGPRPAESFDRSSNSVSRRSIDSISTISAGRRLEQGQYKVVINHATKHPGEQILPTLEVPIPHYRLGTPRFSTRGTAFLHSQVYSRTSTADDNESSAVSGPEFNAMFPVPPGMEAHTTLSRRHSHAAPRPHTVQITPSSSTGRIPITTKSPLYQRARQPIVPAIYDAISANPDDPAIVRYALSSREISAASPARLIAQITSKNFLDYELLSDFFLTVRAYMSTHDLLAYLLTRFEWAVNRFDDDGRVIRVRAFAAIRHWVLNYFPYDFVVDRDLRVKFCQHLNNLTRQVRQRSSHEPSDLKLIIDLKKCWNGRCALYWDCPMGEADGRFDLDISPGGIVGSRDSQLTHPSELWAKIAESSSQQIDQARSVAALHNWVDSVIEAEVEGKARSERGVSVSTSRSFAMASPLSDLSVPAMSCSIPGKTMKAFATTQAHRNMGPHPTPTTVPPAARRIAPAAPSAQANEKASRSKHEHKRSGSFQDALADRRTSLPAMQAEQLTEQVVMTFPFSGSLIRGSVLPPGSPFIDNLAPHGSATSLQKQYMDNIGGSGTRVTVRPMSPGVKNLLGTIRRAIGSKQSPNVPPPTLLSTAPFMVETKDSALPMHIAFKIEGFGDQHHQLEALKKNSRIDLLCADITEMFERAVTQEPYQRMAPMSIAGNEREQPSPNPPQPTTSPEREALQRSQSEMTYGSQSIVIMDDTAEEPPVPPVPSKFNEPAQDYSFESSHPPCSAADLTTPTLPATVFQPPVSPQHRDQTPSEGDTPHSVILPPFTIPVMHGLQGQLPTSPPANQSSNYSVMPVSSSENGSNKTAGVGCAALSHGPRPSIATGKSYASYRSSHSAGGRSLRKYASYQSGMRRSGPDYGGTANASDSSPASSKDQSDQPGGRLLRRRPGGDLRANENVHDLELRRPRSTGSITTYTDSMHGSMYLKRVTARHTANQEPSQVADGPAPAASDRAVSLVSTRLSKPDLRPSFEAAVAEFARIPDDEGGDLEATLAKLEGKFRKSPVNSSQGRPPIEGTTVVEAGPSEHSAQQSRSPKPQSLEQELGSQDRSVTKGDQKGGLGTAKSRSLYAESEDSYNATPLLERGLGRNSKQNAKATSGTSGQSNVTVPQPLFAPSNPNFHQTDHAQSLESSIPAGDEGEDSEVGSYEANLRRGRYRSSMPTCTTDSFLLDEDEFLSDLSSELSEDPEAPNDTLDEAYESSARLFHGSMFPTTAGFPPGYLPSPPMTTENAMAINSENNRMQDQRKPPTPEPSPVSRSTESGKSRTPGQVDLSVLQPFANTVHQFPTRRHIPFTLAFDAAILAQQFTIIEKDALNEINWQDLIDMRWSSSKTETLNWVEYLRYGDPTGIELVTARFNIIVKWALSEIVLTHSIEERALTIIKYINVAHHARRHHNYATMLQLTIALTSVDCARLTKTWELVPAADKALLKEMETLVSPLRNFHNLRQEMETANLEDGCIPVVALYIHDLTYNAQKPSVIASTRDGEPLINFERYRTTATIVKSLLRLIDASAKYDFKPVEGAIERCLWMATLSDDMIRVKSREVEAEPPR</sequence>
<evidence type="ECO:0000256" key="1">
    <source>
        <dbReference type="ARBA" id="ARBA00022658"/>
    </source>
</evidence>
<feature type="compositionally biased region" description="Polar residues" evidence="3">
    <location>
        <begin position="1203"/>
        <end position="1225"/>
    </location>
</feature>
<evidence type="ECO:0000313" key="6">
    <source>
        <dbReference type="EMBL" id="KAK3170767.1"/>
    </source>
</evidence>
<name>A0AAD9Z6M0_9LECA</name>
<dbReference type="GO" id="GO:0007265">
    <property type="term" value="P:Ras protein signal transduction"/>
    <property type="evidence" value="ECO:0007669"/>
    <property type="project" value="TreeGrafter"/>
</dbReference>
<dbReference type="Gene3D" id="1.20.870.10">
    <property type="entry name" value="Son of sevenless (SoS) protein Chain: S domain 1"/>
    <property type="match status" value="1"/>
</dbReference>
<feature type="compositionally biased region" description="Polar residues" evidence="3">
    <location>
        <begin position="1"/>
        <end position="10"/>
    </location>
</feature>
<gene>
    <name evidence="6" type="ORF">OEA41_002849</name>
</gene>
<dbReference type="PANTHER" id="PTHR23113:SF363">
    <property type="entry name" value="PROTEIN SON OF SEVENLESS"/>
    <property type="match status" value="1"/>
</dbReference>
<dbReference type="Pfam" id="PF00617">
    <property type="entry name" value="RasGEF"/>
    <property type="match status" value="1"/>
</dbReference>
<organism evidence="6 7">
    <name type="scientific">Lepraria neglecta</name>
    <dbReference type="NCBI Taxonomy" id="209136"/>
    <lineage>
        <taxon>Eukaryota</taxon>
        <taxon>Fungi</taxon>
        <taxon>Dikarya</taxon>
        <taxon>Ascomycota</taxon>
        <taxon>Pezizomycotina</taxon>
        <taxon>Lecanoromycetes</taxon>
        <taxon>OSLEUM clade</taxon>
        <taxon>Lecanoromycetidae</taxon>
        <taxon>Lecanorales</taxon>
        <taxon>Lecanorineae</taxon>
        <taxon>Stereocaulaceae</taxon>
        <taxon>Lepraria</taxon>
    </lineage>
</organism>
<feature type="compositionally biased region" description="Low complexity" evidence="3">
    <location>
        <begin position="183"/>
        <end position="195"/>
    </location>
</feature>
<dbReference type="PROSITE" id="PS50212">
    <property type="entry name" value="RASGEF_NTER"/>
    <property type="match status" value="1"/>
</dbReference>
<dbReference type="GO" id="GO:0005886">
    <property type="term" value="C:plasma membrane"/>
    <property type="evidence" value="ECO:0007669"/>
    <property type="project" value="TreeGrafter"/>
</dbReference>
<feature type="region of interest" description="Disordered" evidence="3">
    <location>
        <begin position="1"/>
        <end position="111"/>
    </location>
</feature>
<feature type="compositionally biased region" description="Polar residues" evidence="3">
    <location>
        <begin position="158"/>
        <end position="174"/>
    </location>
</feature>
<feature type="region of interest" description="Disordered" evidence="3">
    <location>
        <begin position="1026"/>
        <end position="1093"/>
    </location>
</feature>
<feature type="domain" description="N-terminal Ras-GEF" evidence="5">
    <location>
        <begin position="355"/>
        <end position="483"/>
    </location>
</feature>
<dbReference type="Proteomes" id="UP001276659">
    <property type="component" value="Unassembled WGS sequence"/>
</dbReference>
<feature type="region of interest" description="Disordered" evidence="3">
    <location>
        <begin position="1176"/>
        <end position="1323"/>
    </location>
</feature>
<feature type="region of interest" description="Disordered" evidence="3">
    <location>
        <begin position="627"/>
        <end position="654"/>
    </location>
</feature>
<keyword evidence="1 2" id="KW-0344">Guanine-nucleotide releasing factor</keyword>
<protein>
    <submittedName>
        <fullName evidence="6">Uncharacterized protein</fullName>
    </submittedName>
</protein>
<feature type="compositionally biased region" description="Polar residues" evidence="3">
    <location>
        <begin position="1292"/>
        <end position="1307"/>
    </location>
</feature>
<dbReference type="InterPro" id="IPR001895">
    <property type="entry name" value="RASGEF_cat_dom"/>
</dbReference>
<feature type="region of interest" description="Disordered" evidence="3">
    <location>
        <begin position="828"/>
        <end position="861"/>
    </location>
</feature>
<dbReference type="Pfam" id="PF00618">
    <property type="entry name" value="RasGEF_N"/>
    <property type="match status" value="1"/>
</dbReference>
<feature type="compositionally biased region" description="Polar residues" evidence="3">
    <location>
        <begin position="954"/>
        <end position="963"/>
    </location>
</feature>
<dbReference type="PANTHER" id="PTHR23113">
    <property type="entry name" value="GUANINE NUCLEOTIDE EXCHANGE FACTOR"/>
    <property type="match status" value="1"/>
</dbReference>
<dbReference type="SMART" id="SM00147">
    <property type="entry name" value="RasGEF"/>
    <property type="match status" value="1"/>
</dbReference>
<evidence type="ECO:0000256" key="3">
    <source>
        <dbReference type="SAM" id="MobiDB-lite"/>
    </source>
</evidence>
<dbReference type="InterPro" id="IPR023578">
    <property type="entry name" value="Ras_GEF_dom_sf"/>
</dbReference>
<proteinExistence type="predicted"/>
<dbReference type="EMBL" id="JASNWA010000008">
    <property type="protein sequence ID" value="KAK3170767.1"/>
    <property type="molecule type" value="Genomic_DNA"/>
</dbReference>
<feature type="domain" description="Ras-GEF" evidence="4">
    <location>
        <begin position="1474"/>
        <end position="1725"/>
    </location>
</feature>
<evidence type="ECO:0000313" key="7">
    <source>
        <dbReference type="Proteomes" id="UP001276659"/>
    </source>
</evidence>
<dbReference type="InterPro" id="IPR036964">
    <property type="entry name" value="RASGEF_cat_dom_sf"/>
</dbReference>
<accession>A0AAD9Z6M0</accession>
<feature type="compositionally biased region" description="Low complexity" evidence="3">
    <location>
        <begin position="903"/>
        <end position="914"/>
    </location>
</feature>
<dbReference type="SMART" id="SM00229">
    <property type="entry name" value="RasGEFN"/>
    <property type="match status" value="1"/>
</dbReference>